<dbReference type="PROSITE" id="PS01124">
    <property type="entry name" value="HTH_ARAC_FAMILY_2"/>
    <property type="match status" value="1"/>
</dbReference>
<evidence type="ECO:0000256" key="1">
    <source>
        <dbReference type="ARBA" id="ARBA00023015"/>
    </source>
</evidence>
<dbReference type="InterPro" id="IPR032783">
    <property type="entry name" value="AraC_lig"/>
</dbReference>
<dbReference type="PANTHER" id="PTHR46796">
    <property type="entry name" value="HTH-TYPE TRANSCRIPTIONAL ACTIVATOR RHAS-RELATED"/>
    <property type="match status" value="1"/>
</dbReference>
<organism evidence="5 6">
    <name type="scientific">Acetobacter cibinongensis</name>
    <dbReference type="NCBI Taxonomy" id="146475"/>
    <lineage>
        <taxon>Bacteria</taxon>
        <taxon>Pseudomonadati</taxon>
        <taxon>Pseudomonadota</taxon>
        <taxon>Alphaproteobacteria</taxon>
        <taxon>Acetobacterales</taxon>
        <taxon>Acetobacteraceae</taxon>
        <taxon>Acetobacter</taxon>
    </lineage>
</organism>
<evidence type="ECO:0000256" key="2">
    <source>
        <dbReference type="ARBA" id="ARBA00023125"/>
    </source>
</evidence>
<gene>
    <name evidence="5" type="ORF">HK14_05515</name>
</gene>
<dbReference type="GO" id="GO:0043565">
    <property type="term" value="F:sequence-specific DNA binding"/>
    <property type="evidence" value="ECO:0007669"/>
    <property type="project" value="InterPro"/>
</dbReference>
<dbReference type="GO" id="GO:0003700">
    <property type="term" value="F:DNA-binding transcription factor activity"/>
    <property type="evidence" value="ECO:0007669"/>
    <property type="project" value="InterPro"/>
</dbReference>
<evidence type="ECO:0000313" key="6">
    <source>
        <dbReference type="Proteomes" id="UP000196086"/>
    </source>
</evidence>
<dbReference type="Pfam" id="PF12852">
    <property type="entry name" value="Cupin_6"/>
    <property type="match status" value="1"/>
</dbReference>
<dbReference type="PROSITE" id="PS00041">
    <property type="entry name" value="HTH_ARAC_FAMILY_1"/>
    <property type="match status" value="1"/>
</dbReference>
<name>A0A1Z5YV68_9PROT</name>
<dbReference type="PANTHER" id="PTHR46796:SF7">
    <property type="entry name" value="ARAC FAMILY TRANSCRIPTIONAL REGULATOR"/>
    <property type="match status" value="1"/>
</dbReference>
<sequence>MDQIAPSSDLMNELLLGMRLRGLQYRRVYAEASFGFAFRAKPGCAYFHFLATGTGKLRTENCEIQTLSSGNAVFLPQGSAHQIFSDPAVPVQDIDHCDVTTLSETVCAVEGCFSGTPHTIFFSGCMEFDLGGLHGLVPLMPEIMMIDATSQRYDELMPILAAMEQEARVGRIGDAGILARLADVVMAVIVRGWVECGCGNSSAFVTALREPKLSRAILALHRHPGHDWTVAELATESGLSRSVFAKRFHEVIGVSPLRYAGELRMRIARTWLACDRMSIESVADQLGYKSQAAFSRAYKRIVGVPPGYSRRAGE</sequence>
<dbReference type="Proteomes" id="UP000196086">
    <property type="component" value="Unassembled WGS sequence"/>
</dbReference>
<dbReference type="OrthoDB" id="9802263at2"/>
<dbReference type="SMART" id="SM00342">
    <property type="entry name" value="HTH_ARAC"/>
    <property type="match status" value="1"/>
</dbReference>
<dbReference type="Gene3D" id="1.10.10.60">
    <property type="entry name" value="Homeodomain-like"/>
    <property type="match status" value="1"/>
</dbReference>
<reference evidence="5 6" key="1">
    <citation type="submission" date="2014-06" db="EMBL/GenBank/DDBJ databases">
        <authorList>
            <person name="Ju J."/>
            <person name="Zhang J."/>
        </authorList>
    </citation>
    <scope>NUCLEOTIDE SEQUENCE [LARGE SCALE GENOMIC DNA]</scope>
    <source>
        <strain evidence="5 6">DsW_47</strain>
    </source>
</reference>
<keyword evidence="1" id="KW-0805">Transcription regulation</keyword>
<proteinExistence type="predicted"/>
<accession>A0A1Z5YV68</accession>
<feature type="domain" description="HTH araC/xylS-type" evidence="4">
    <location>
        <begin position="214"/>
        <end position="312"/>
    </location>
</feature>
<protein>
    <submittedName>
        <fullName evidence="5">AraC family transcriptional regulator</fullName>
    </submittedName>
</protein>
<dbReference type="InterPro" id="IPR018062">
    <property type="entry name" value="HTH_AraC-typ_CS"/>
</dbReference>
<evidence type="ECO:0000259" key="4">
    <source>
        <dbReference type="PROSITE" id="PS01124"/>
    </source>
</evidence>
<dbReference type="Pfam" id="PF12833">
    <property type="entry name" value="HTH_18"/>
    <property type="match status" value="1"/>
</dbReference>
<dbReference type="EMBL" id="JOMQ01000028">
    <property type="protein sequence ID" value="OUJ02492.1"/>
    <property type="molecule type" value="Genomic_DNA"/>
</dbReference>
<evidence type="ECO:0000313" key="5">
    <source>
        <dbReference type="EMBL" id="OUJ02492.1"/>
    </source>
</evidence>
<dbReference type="InterPro" id="IPR009057">
    <property type="entry name" value="Homeodomain-like_sf"/>
</dbReference>
<dbReference type="InterPro" id="IPR018060">
    <property type="entry name" value="HTH_AraC"/>
</dbReference>
<evidence type="ECO:0000256" key="3">
    <source>
        <dbReference type="ARBA" id="ARBA00023163"/>
    </source>
</evidence>
<keyword evidence="2" id="KW-0238">DNA-binding</keyword>
<dbReference type="InterPro" id="IPR050204">
    <property type="entry name" value="AraC_XylS_family_regulators"/>
</dbReference>
<keyword evidence="3" id="KW-0804">Transcription</keyword>
<dbReference type="AlphaFoldDB" id="A0A1Z5YV68"/>
<comment type="caution">
    <text evidence="5">The sequence shown here is derived from an EMBL/GenBank/DDBJ whole genome shotgun (WGS) entry which is preliminary data.</text>
</comment>
<dbReference type="SUPFAM" id="SSF46689">
    <property type="entry name" value="Homeodomain-like"/>
    <property type="match status" value="2"/>
</dbReference>